<dbReference type="STRING" id="82996.ADP72_10685"/>
<evidence type="ECO:0000313" key="2">
    <source>
        <dbReference type="EMBL" id="SQI29098.1"/>
    </source>
</evidence>
<dbReference type="GO" id="GO:0008199">
    <property type="term" value="F:ferric iron binding"/>
    <property type="evidence" value="ECO:0007669"/>
    <property type="project" value="TreeGrafter"/>
</dbReference>
<dbReference type="Pfam" id="PF04216">
    <property type="entry name" value="FdhE_N"/>
    <property type="match status" value="1"/>
</dbReference>
<proteinExistence type="predicted"/>
<dbReference type="InterPro" id="IPR006452">
    <property type="entry name" value="Formate_DH_accessory"/>
</dbReference>
<dbReference type="InterPro" id="IPR056774">
    <property type="entry name" value="FdhE_N"/>
</dbReference>
<dbReference type="EMBL" id="LS483469">
    <property type="protein sequence ID" value="SQI29098.1"/>
    <property type="molecule type" value="Genomic_DNA"/>
</dbReference>
<dbReference type="GO" id="GO:0005829">
    <property type="term" value="C:cytosol"/>
    <property type="evidence" value="ECO:0007669"/>
    <property type="project" value="TreeGrafter"/>
</dbReference>
<dbReference type="Proteomes" id="UP000248897">
    <property type="component" value="Chromosome 1"/>
</dbReference>
<dbReference type="GO" id="GO:0051604">
    <property type="term" value="P:protein maturation"/>
    <property type="evidence" value="ECO:0007669"/>
    <property type="project" value="TreeGrafter"/>
</dbReference>
<evidence type="ECO:0000259" key="1">
    <source>
        <dbReference type="Pfam" id="PF04216"/>
    </source>
</evidence>
<evidence type="ECO:0000313" key="3">
    <source>
        <dbReference type="Proteomes" id="UP000248897"/>
    </source>
</evidence>
<dbReference type="AlphaFoldDB" id="A0A2X4U1X7"/>
<dbReference type="InterPro" id="IPR024064">
    <property type="entry name" value="FdhE-like_sf"/>
</dbReference>
<dbReference type="Gene3D" id="3.90.1670.10">
    <property type="entry name" value="FdhE-like domain"/>
    <property type="match status" value="1"/>
</dbReference>
<protein>
    <submittedName>
        <fullName evidence="2">Formate dehydrogenase accessory protein FdhE</fullName>
    </submittedName>
</protein>
<name>A0A2X4U1X7_SERPL</name>
<reference evidence="2 3" key="1">
    <citation type="submission" date="2018-06" db="EMBL/GenBank/DDBJ databases">
        <authorList>
            <consortium name="Pathogen Informatics"/>
            <person name="Doyle S."/>
        </authorList>
    </citation>
    <scope>NUCLEOTIDE SEQUENCE [LARGE SCALE GENOMIC DNA]</scope>
    <source>
        <strain evidence="2 3">NCTC12961</strain>
    </source>
</reference>
<sequence length="197" mass="21400">MKSLYSRRAERLRKLATDNPLGDYLNFAAQLAEAQHHALHDNPLQLDLTEALQQGAASGKPPLDLSVYPRSEHWHRLLGSLIAELRPQAPEHILAVLDNLEKASAHELELMADALLNREFGKIGSEKAPFIWAALSLYWAQMASLIPARRARNMASIASSARCAAAFRSPAWCISAPSAACAICTATCAKASGTWCG</sequence>
<organism evidence="2 3">
    <name type="scientific">Serratia plymuthica</name>
    <dbReference type="NCBI Taxonomy" id="82996"/>
    <lineage>
        <taxon>Bacteria</taxon>
        <taxon>Pseudomonadati</taxon>
        <taxon>Pseudomonadota</taxon>
        <taxon>Gammaproteobacteria</taxon>
        <taxon>Enterobacterales</taxon>
        <taxon>Yersiniaceae</taxon>
        <taxon>Serratia</taxon>
    </lineage>
</organism>
<dbReference type="PANTHER" id="PTHR37689:SF1">
    <property type="entry name" value="PROTEIN FDHE"/>
    <property type="match status" value="1"/>
</dbReference>
<gene>
    <name evidence="2" type="primary">fdhE_1</name>
    <name evidence="2" type="ORF">NCTC12961_00061</name>
</gene>
<dbReference type="SUPFAM" id="SSF144020">
    <property type="entry name" value="FdhE-like"/>
    <property type="match status" value="1"/>
</dbReference>
<accession>A0A2X4U1X7</accession>
<dbReference type="PANTHER" id="PTHR37689">
    <property type="entry name" value="PROTEIN FDHE"/>
    <property type="match status" value="1"/>
</dbReference>
<feature type="domain" description="FdhE N-terminal" evidence="1">
    <location>
        <begin position="2"/>
        <end position="153"/>
    </location>
</feature>